<dbReference type="SUPFAM" id="SSF52374">
    <property type="entry name" value="Nucleotidylyl transferase"/>
    <property type="match status" value="1"/>
</dbReference>
<feature type="non-terminal residue" evidence="1">
    <location>
        <position position="60"/>
    </location>
</feature>
<dbReference type="InterPro" id="IPR014729">
    <property type="entry name" value="Rossmann-like_a/b/a_fold"/>
</dbReference>
<evidence type="ECO:0008006" key="2">
    <source>
        <dbReference type="Google" id="ProtNLM"/>
    </source>
</evidence>
<dbReference type="Gene3D" id="3.40.50.620">
    <property type="entry name" value="HUPs"/>
    <property type="match status" value="1"/>
</dbReference>
<organism evidence="1">
    <name type="scientific">marine metagenome</name>
    <dbReference type="NCBI Taxonomy" id="408172"/>
    <lineage>
        <taxon>unclassified sequences</taxon>
        <taxon>metagenomes</taxon>
        <taxon>ecological metagenomes</taxon>
    </lineage>
</organism>
<evidence type="ECO:0000313" key="1">
    <source>
        <dbReference type="EMBL" id="SVD57516.1"/>
    </source>
</evidence>
<proteinExistence type="predicted"/>
<protein>
    <recommendedName>
        <fullName evidence="2">Aminoacyl-tRNA synthetase class Ia domain-containing protein</fullName>
    </recommendedName>
</protein>
<sequence length="60" mass="6948">MSIKKVDAKIDFVTEEKKILEFWKKHNVFEKRKALNAGKPRWSFIDGPITANNPMGVHHA</sequence>
<reference evidence="1" key="1">
    <citation type="submission" date="2018-05" db="EMBL/GenBank/DDBJ databases">
        <authorList>
            <person name="Lanie J.A."/>
            <person name="Ng W.-L."/>
            <person name="Kazmierczak K.M."/>
            <person name="Andrzejewski T.M."/>
            <person name="Davidsen T.M."/>
            <person name="Wayne K.J."/>
            <person name="Tettelin H."/>
            <person name="Glass J.I."/>
            <person name="Rusch D."/>
            <person name="Podicherti R."/>
            <person name="Tsui H.-C.T."/>
            <person name="Winkler M.E."/>
        </authorList>
    </citation>
    <scope>NUCLEOTIDE SEQUENCE</scope>
</reference>
<dbReference type="AlphaFoldDB" id="A0A382WF31"/>
<dbReference type="EMBL" id="UINC01159435">
    <property type="protein sequence ID" value="SVD57516.1"/>
    <property type="molecule type" value="Genomic_DNA"/>
</dbReference>
<accession>A0A382WF31</accession>
<name>A0A382WF31_9ZZZZ</name>
<gene>
    <name evidence="1" type="ORF">METZ01_LOCUS410370</name>
</gene>